<feature type="region of interest" description="Disordered" evidence="1">
    <location>
        <begin position="81"/>
        <end position="108"/>
    </location>
</feature>
<name>A0A7S3N6E8_9SPIT</name>
<gene>
    <name evidence="2" type="ORF">EHAR0213_LOCUS7773</name>
</gene>
<organism evidence="2">
    <name type="scientific">Euplotes harpa</name>
    <dbReference type="NCBI Taxonomy" id="151035"/>
    <lineage>
        <taxon>Eukaryota</taxon>
        <taxon>Sar</taxon>
        <taxon>Alveolata</taxon>
        <taxon>Ciliophora</taxon>
        <taxon>Intramacronucleata</taxon>
        <taxon>Spirotrichea</taxon>
        <taxon>Hypotrichia</taxon>
        <taxon>Euplotida</taxon>
        <taxon>Euplotidae</taxon>
        <taxon>Euplotes</taxon>
    </lineage>
</organism>
<feature type="compositionally biased region" description="Polar residues" evidence="1">
    <location>
        <begin position="88"/>
        <end position="108"/>
    </location>
</feature>
<reference evidence="2" key="1">
    <citation type="submission" date="2021-01" db="EMBL/GenBank/DDBJ databases">
        <authorList>
            <person name="Corre E."/>
            <person name="Pelletier E."/>
            <person name="Niang G."/>
            <person name="Scheremetjew M."/>
            <person name="Finn R."/>
            <person name="Kale V."/>
            <person name="Holt S."/>
            <person name="Cochrane G."/>
            <person name="Meng A."/>
            <person name="Brown T."/>
            <person name="Cohen L."/>
        </authorList>
    </citation>
    <scope>NUCLEOTIDE SEQUENCE</scope>
    <source>
        <strain evidence="2">FSP1.4</strain>
    </source>
</reference>
<protein>
    <submittedName>
        <fullName evidence="2">Uncharacterized protein</fullName>
    </submittedName>
</protein>
<sequence length="108" mass="12472">MIRTYDIRVNKQEDNSQNKADVSPMRLVNIIRQSSQDGYPLPIRGETDYTSSSLMLNKFNKTSNKFHKGFFTKNIGKRFLDSRKDSSNRSIHSQTRALRTSQNDSIAK</sequence>
<evidence type="ECO:0000313" key="2">
    <source>
        <dbReference type="EMBL" id="CAE0348861.1"/>
    </source>
</evidence>
<proteinExistence type="predicted"/>
<feature type="compositionally biased region" description="Basic and acidic residues" evidence="1">
    <location>
        <begin position="1"/>
        <end position="16"/>
    </location>
</feature>
<accession>A0A7S3N6E8</accession>
<feature type="region of interest" description="Disordered" evidence="1">
    <location>
        <begin position="1"/>
        <end position="21"/>
    </location>
</feature>
<dbReference type="AlphaFoldDB" id="A0A7S3N6E8"/>
<dbReference type="EMBL" id="HBII01018311">
    <property type="protein sequence ID" value="CAE0348861.1"/>
    <property type="molecule type" value="Transcribed_RNA"/>
</dbReference>
<evidence type="ECO:0000256" key="1">
    <source>
        <dbReference type="SAM" id="MobiDB-lite"/>
    </source>
</evidence>